<sequence>MPALRTPLRSARARRDARDGRVRRGA</sequence>
<feature type="compositionally biased region" description="Basic and acidic residues" evidence="1">
    <location>
        <begin position="13"/>
        <end position="26"/>
    </location>
</feature>
<proteinExistence type="predicted"/>
<protein>
    <submittedName>
        <fullName evidence="2">Type II secretion system protein GspH</fullName>
    </submittedName>
</protein>
<comment type="caution">
    <text evidence="2">The sequence shown here is derived from an EMBL/GenBank/DDBJ whole genome shotgun (WGS) entry which is preliminary data.</text>
</comment>
<name>A0A6L3N7N1_9BURK</name>
<feature type="region of interest" description="Disordered" evidence="1">
    <location>
        <begin position="1"/>
        <end position="26"/>
    </location>
</feature>
<dbReference type="AlphaFoldDB" id="A0A6L3N7N1"/>
<evidence type="ECO:0000256" key="1">
    <source>
        <dbReference type="SAM" id="MobiDB-lite"/>
    </source>
</evidence>
<accession>A0A6L3N7N1</accession>
<reference evidence="2 3" key="1">
    <citation type="submission" date="2019-09" db="EMBL/GenBank/DDBJ databases">
        <title>Draft genome sequences of 48 bacterial type strains from the CCUG.</title>
        <authorList>
            <person name="Tunovic T."/>
            <person name="Pineiro-Iglesias B."/>
            <person name="Unosson C."/>
            <person name="Inganas E."/>
            <person name="Ohlen M."/>
            <person name="Cardew S."/>
            <person name="Jensie-Markopoulos S."/>
            <person name="Salva-Serra F."/>
            <person name="Jaen-Luchoro D."/>
            <person name="Karlsson R."/>
            <person name="Svensson-Stadler L."/>
            <person name="Chun J."/>
            <person name="Moore E."/>
        </authorList>
    </citation>
    <scope>NUCLEOTIDE SEQUENCE [LARGE SCALE GENOMIC DNA]</scope>
    <source>
        <strain evidence="2 3">CCUG 65687</strain>
    </source>
</reference>
<dbReference type="Proteomes" id="UP000473571">
    <property type="component" value="Unassembled WGS sequence"/>
</dbReference>
<evidence type="ECO:0000313" key="2">
    <source>
        <dbReference type="EMBL" id="KAB0648848.1"/>
    </source>
</evidence>
<evidence type="ECO:0000313" key="3">
    <source>
        <dbReference type="Proteomes" id="UP000473571"/>
    </source>
</evidence>
<gene>
    <name evidence="2" type="ORF">F7R13_29975</name>
</gene>
<organism evidence="2 3">
    <name type="scientific">Burkholderia territorii</name>
    <dbReference type="NCBI Taxonomy" id="1503055"/>
    <lineage>
        <taxon>Bacteria</taxon>
        <taxon>Pseudomonadati</taxon>
        <taxon>Pseudomonadota</taxon>
        <taxon>Betaproteobacteria</taxon>
        <taxon>Burkholderiales</taxon>
        <taxon>Burkholderiaceae</taxon>
        <taxon>Burkholderia</taxon>
        <taxon>Burkholderia cepacia complex</taxon>
    </lineage>
</organism>
<feature type="non-terminal residue" evidence="2">
    <location>
        <position position="26"/>
    </location>
</feature>
<dbReference type="EMBL" id="VZOL01000768">
    <property type="protein sequence ID" value="KAB0648848.1"/>
    <property type="molecule type" value="Genomic_DNA"/>
</dbReference>